<dbReference type="GO" id="GO:0008146">
    <property type="term" value="F:sulfotransferase activity"/>
    <property type="evidence" value="ECO:0007669"/>
    <property type="project" value="TreeGrafter"/>
</dbReference>
<keyword evidence="4" id="KW-0812">Transmembrane</keyword>
<evidence type="ECO:0000256" key="3">
    <source>
        <dbReference type="ARBA" id="ARBA00022840"/>
    </source>
</evidence>
<feature type="transmembrane region" description="Helical" evidence="4">
    <location>
        <begin position="33"/>
        <end position="60"/>
    </location>
</feature>
<dbReference type="GO" id="GO:0004792">
    <property type="term" value="F:thiosulfate-cyanide sulfurtransferase activity"/>
    <property type="evidence" value="ECO:0007669"/>
    <property type="project" value="TreeGrafter"/>
</dbReference>
<evidence type="ECO:0000313" key="6">
    <source>
        <dbReference type="EMBL" id="GAE90111.1"/>
    </source>
</evidence>
<dbReference type="GO" id="GO:0005829">
    <property type="term" value="C:cytosol"/>
    <property type="evidence" value="ECO:0007669"/>
    <property type="project" value="TreeGrafter"/>
</dbReference>
<keyword evidence="2" id="KW-0547">Nucleotide-binding</keyword>
<dbReference type="Gene3D" id="3.40.50.720">
    <property type="entry name" value="NAD(P)-binding Rossmann-like Domain"/>
    <property type="match status" value="1"/>
</dbReference>
<feature type="domain" description="THIF-type NAD/FAD binding fold" evidence="5">
    <location>
        <begin position="11"/>
        <end position="247"/>
    </location>
</feature>
<comment type="caution">
    <text evidence="6">The sequence shown here is derived from an EMBL/GenBank/DDBJ whole genome shotgun (WGS) entry which is preliminary data.</text>
</comment>
<dbReference type="Proteomes" id="UP000019109">
    <property type="component" value="Unassembled WGS sequence"/>
</dbReference>
<evidence type="ECO:0000313" key="7">
    <source>
        <dbReference type="Proteomes" id="UP000019109"/>
    </source>
</evidence>
<keyword evidence="4" id="KW-0472">Membrane</keyword>
<keyword evidence="4" id="KW-1133">Transmembrane helix</keyword>
<dbReference type="GO" id="GO:0008641">
    <property type="term" value="F:ubiquitin-like modifier activating enzyme activity"/>
    <property type="evidence" value="ECO:0007669"/>
    <property type="project" value="InterPro"/>
</dbReference>
<dbReference type="SUPFAM" id="SSF69572">
    <property type="entry name" value="Activating enzymes of the ubiquitin-like proteins"/>
    <property type="match status" value="1"/>
</dbReference>
<reference evidence="6" key="1">
    <citation type="journal article" date="2014" name="Genome Announc.">
        <title>Draft Genome Sequence of Clostridium straminisolvens Strain JCM 21531T, Isolated from a Cellulose-Degrading Bacterial Community.</title>
        <authorList>
            <person name="Yuki M."/>
            <person name="Oshima K."/>
            <person name="Suda W."/>
            <person name="Sakamoto M."/>
            <person name="Kitamura K."/>
            <person name="Iida T."/>
            <person name="Hattori M."/>
            <person name="Ohkuma M."/>
        </authorList>
    </citation>
    <scope>NUCLEOTIDE SEQUENCE [LARGE SCALE GENOMIC DNA]</scope>
    <source>
        <strain evidence="6">JCM 21531</strain>
    </source>
</reference>
<keyword evidence="6" id="KW-0548">Nucleotidyltransferase</keyword>
<dbReference type="GO" id="GO:0016779">
    <property type="term" value="F:nucleotidyltransferase activity"/>
    <property type="evidence" value="ECO:0007669"/>
    <property type="project" value="UniProtKB-KW"/>
</dbReference>
<dbReference type="NCBIfam" id="NF004281">
    <property type="entry name" value="PRK05690.1"/>
    <property type="match status" value="1"/>
</dbReference>
<evidence type="ECO:0000256" key="2">
    <source>
        <dbReference type="ARBA" id="ARBA00022741"/>
    </source>
</evidence>
<gene>
    <name evidence="6" type="ORF">JCM21531_3697</name>
</gene>
<dbReference type="CDD" id="cd00757">
    <property type="entry name" value="ThiF_MoeB_HesA_family"/>
    <property type="match status" value="1"/>
</dbReference>
<evidence type="ECO:0000256" key="1">
    <source>
        <dbReference type="ARBA" id="ARBA00022679"/>
    </source>
</evidence>
<evidence type="ECO:0000256" key="4">
    <source>
        <dbReference type="SAM" id="Phobius"/>
    </source>
</evidence>
<dbReference type="Pfam" id="PF00899">
    <property type="entry name" value="ThiF"/>
    <property type="match status" value="1"/>
</dbReference>
<dbReference type="PANTHER" id="PTHR10953">
    <property type="entry name" value="UBIQUITIN-ACTIVATING ENZYME E1"/>
    <property type="match status" value="1"/>
</dbReference>
<dbReference type="InterPro" id="IPR035985">
    <property type="entry name" value="Ubiquitin-activating_enz"/>
</dbReference>
<keyword evidence="7" id="KW-1185">Reference proteome</keyword>
<dbReference type="RefSeq" id="WP_038290658.1">
    <property type="nucleotide sequence ID" value="NZ_BAVR01000056.1"/>
</dbReference>
<dbReference type="FunFam" id="3.40.50.720:FF:000033">
    <property type="entry name" value="Adenylyltransferase and sulfurtransferase MOCS3"/>
    <property type="match status" value="1"/>
</dbReference>
<dbReference type="InterPro" id="IPR045886">
    <property type="entry name" value="ThiF/MoeB/HesA"/>
</dbReference>
<keyword evidence="1 6" id="KW-0808">Transferase</keyword>
<dbReference type="GO" id="GO:0005524">
    <property type="term" value="F:ATP binding"/>
    <property type="evidence" value="ECO:0007669"/>
    <property type="project" value="UniProtKB-KW"/>
</dbReference>
<dbReference type="AlphaFoldDB" id="W4VAA7"/>
<dbReference type="PANTHER" id="PTHR10953:SF102">
    <property type="entry name" value="ADENYLYLTRANSFERASE AND SULFURTRANSFERASE MOCS3"/>
    <property type="match status" value="1"/>
</dbReference>
<sequence length="270" mass="29703">MNFTNEQMERYSRHIILKDVGVKGQKKLLQSKVLIVGTGGLGAPAAMFLAAAGVGTIGLVDFDAVELSNLQRQIIHLTKDVGKPKVISGKETINEMNPDVDVVTYKEWVSSANIRDIIKDRDYDFIIDGTDNFPAKFLINDASVLMGKPFSHAGIIRFQGQTMTYVPGEGPCYRCIFENPPPPDKVPTCKQAGVLGVMGGIIGTIQATEAIKYILGIGELLTGYLLTYDALTMEFRKIRLPKNKRCQVCGENPTIKELIDYEQAVCDLKS</sequence>
<evidence type="ECO:0000259" key="5">
    <source>
        <dbReference type="Pfam" id="PF00899"/>
    </source>
</evidence>
<name>W4VAA7_9FIRM</name>
<dbReference type="OrthoDB" id="9804286at2"/>
<proteinExistence type="predicted"/>
<dbReference type="EMBL" id="BAVR01000056">
    <property type="protein sequence ID" value="GAE90111.1"/>
    <property type="molecule type" value="Genomic_DNA"/>
</dbReference>
<dbReference type="STRING" id="1294263.JCM21531_3697"/>
<accession>W4VAA7</accession>
<organism evidence="6 7">
    <name type="scientific">Acetivibrio straminisolvens JCM 21531</name>
    <dbReference type="NCBI Taxonomy" id="1294263"/>
    <lineage>
        <taxon>Bacteria</taxon>
        <taxon>Bacillati</taxon>
        <taxon>Bacillota</taxon>
        <taxon>Clostridia</taxon>
        <taxon>Eubacteriales</taxon>
        <taxon>Oscillospiraceae</taxon>
        <taxon>Acetivibrio</taxon>
    </lineage>
</organism>
<keyword evidence="3" id="KW-0067">ATP-binding</keyword>
<protein>
    <submittedName>
        <fullName evidence="6">Sulfur carrier protein adenylyltransferase ThiF</fullName>
    </submittedName>
</protein>
<dbReference type="InterPro" id="IPR000594">
    <property type="entry name" value="ThiF_NAD_FAD-bd"/>
</dbReference>